<reference evidence="2 3" key="1">
    <citation type="journal article" date="2020" name="ISME J.">
        <title>Uncovering the hidden diversity of litter-decomposition mechanisms in mushroom-forming fungi.</title>
        <authorList>
            <person name="Floudas D."/>
            <person name="Bentzer J."/>
            <person name="Ahren D."/>
            <person name="Johansson T."/>
            <person name="Persson P."/>
            <person name="Tunlid A."/>
        </authorList>
    </citation>
    <scope>NUCLEOTIDE SEQUENCE [LARGE SCALE GENOMIC DNA]</scope>
    <source>
        <strain evidence="2 3">CBS 175.51</strain>
    </source>
</reference>
<evidence type="ECO:0000313" key="2">
    <source>
        <dbReference type="EMBL" id="KAF5329840.1"/>
    </source>
</evidence>
<dbReference type="SUPFAM" id="SSF46689">
    <property type="entry name" value="Homeodomain-like"/>
    <property type="match status" value="1"/>
</dbReference>
<dbReference type="PANTHER" id="PTHR46564:SF1">
    <property type="entry name" value="TRANSPOSASE"/>
    <property type="match status" value="1"/>
</dbReference>
<dbReference type="AlphaFoldDB" id="A0A8H5BUJ0"/>
<accession>A0A8H5BUJ0</accession>
<feature type="region of interest" description="Disordered" evidence="1">
    <location>
        <begin position="1"/>
        <end position="27"/>
    </location>
</feature>
<organism evidence="2 3">
    <name type="scientific">Ephemerocybe angulata</name>
    <dbReference type="NCBI Taxonomy" id="980116"/>
    <lineage>
        <taxon>Eukaryota</taxon>
        <taxon>Fungi</taxon>
        <taxon>Dikarya</taxon>
        <taxon>Basidiomycota</taxon>
        <taxon>Agaricomycotina</taxon>
        <taxon>Agaricomycetes</taxon>
        <taxon>Agaricomycetidae</taxon>
        <taxon>Agaricales</taxon>
        <taxon>Agaricineae</taxon>
        <taxon>Psathyrellaceae</taxon>
        <taxon>Ephemerocybe</taxon>
    </lineage>
</organism>
<keyword evidence="3" id="KW-1185">Reference proteome</keyword>
<gene>
    <name evidence="2" type="ORF">D9611_013423</name>
</gene>
<dbReference type="PANTHER" id="PTHR46564">
    <property type="entry name" value="TRANSPOSASE"/>
    <property type="match status" value="1"/>
</dbReference>
<dbReference type="InterPro" id="IPR009057">
    <property type="entry name" value="Homeodomain-like_sf"/>
</dbReference>
<comment type="caution">
    <text evidence="2">The sequence shown here is derived from an EMBL/GenBank/DDBJ whole genome shotgun (WGS) entry which is preliminary data.</text>
</comment>
<evidence type="ECO:0008006" key="4">
    <source>
        <dbReference type="Google" id="ProtNLM"/>
    </source>
</evidence>
<evidence type="ECO:0000313" key="3">
    <source>
        <dbReference type="Proteomes" id="UP000541558"/>
    </source>
</evidence>
<name>A0A8H5BUJ0_9AGAR</name>
<protein>
    <recommendedName>
        <fullName evidence="4">Transposase</fullName>
    </recommendedName>
</protein>
<sequence length="254" mass="28812">MLLQTLGHAESTPKNPHRKISSPSTLRRPRIEDRPSIMIAPGLGHITLAPALRLVCSSGGEAADVLCHIREEDMDACARALRCLLETGDVVRHSTGLRGRPRQFQFEDIDYLLRVIKHRPDWFLDELQMLLQTNRFVAVHFTTIYRALERARVSRKKLKKIAAERDEEKRANFIRRMAQYTPEQLGFLDEVSKDERTGSRRFGRAGLGARAVKKGVFIRGRRFSAEGLLTIDGMGIASQRTIERLDNGIGMIVQ</sequence>
<dbReference type="Proteomes" id="UP000541558">
    <property type="component" value="Unassembled WGS sequence"/>
</dbReference>
<dbReference type="OrthoDB" id="2994945at2759"/>
<dbReference type="EMBL" id="JAACJK010000120">
    <property type="protein sequence ID" value="KAF5329840.1"/>
    <property type="molecule type" value="Genomic_DNA"/>
</dbReference>
<evidence type="ECO:0000256" key="1">
    <source>
        <dbReference type="SAM" id="MobiDB-lite"/>
    </source>
</evidence>
<proteinExistence type="predicted"/>